<evidence type="ECO:0000256" key="1">
    <source>
        <dbReference type="SAM" id="MobiDB-lite"/>
    </source>
</evidence>
<name>A0AA97KP17_EUBMA</name>
<organism evidence="2 3">
    <name type="scientific">Eublepharis macularius</name>
    <name type="common">Leopard gecko</name>
    <name type="synonym">Cyrtodactylus macularius</name>
    <dbReference type="NCBI Taxonomy" id="481883"/>
    <lineage>
        <taxon>Eukaryota</taxon>
        <taxon>Metazoa</taxon>
        <taxon>Chordata</taxon>
        <taxon>Craniata</taxon>
        <taxon>Vertebrata</taxon>
        <taxon>Euteleostomi</taxon>
        <taxon>Lepidosauria</taxon>
        <taxon>Squamata</taxon>
        <taxon>Bifurcata</taxon>
        <taxon>Gekkota</taxon>
        <taxon>Eublepharidae</taxon>
        <taxon>Eublepharinae</taxon>
        <taxon>Eublepharis</taxon>
    </lineage>
</organism>
<protein>
    <submittedName>
        <fullName evidence="3">ATPase SWSAP1 isoform X1</fullName>
    </submittedName>
</protein>
<dbReference type="GO" id="GO:0003697">
    <property type="term" value="F:single-stranded DNA binding"/>
    <property type="evidence" value="ECO:0007669"/>
    <property type="project" value="TreeGrafter"/>
</dbReference>
<dbReference type="GeneID" id="129346293"/>
<dbReference type="PANTHER" id="PTHR28653">
    <property type="match status" value="1"/>
</dbReference>
<dbReference type="Proteomes" id="UP001190640">
    <property type="component" value="Chromosome 19"/>
</dbReference>
<accession>A0AA97KP17</accession>
<dbReference type="RefSeq" id="XP_054859617.1">
    <property type="nucleotide sequence ID" value="XM_055003642.1"/>
</dbReference>
<evidence type="ECO:0000313" key="2">
    <source>
        <dbReference type="Proteomes" id="UP001190640"/>
    </source>
</evidence>
<sequence length="260" mass="27793">MAASAAPLLLLGPAASGRSALLFRAALAAASSSPDRVLFLAPRPFQRLPGGGEAGAAPGALQVRRGLSLRGCHLQRIQFLYPTSLQELLQLLASLHDILPSSPSLMVLDSLEEYLGSCPGPHVAAQLAALLLDTAHHFGQKRSLERAGCQLIVSMKFPGEAGDGAEQLSAIQRYFQAQCWLQLETQENRNSDGQGVAKLVRAHLSQPGTEDQEWMLIFEPREEMKISPVPCKSDSGTSSGSNKPPAAEVHHTLFWTSSGP</sequence>
<dbReference type="GO" id="GO:0097196">
    <property type="term" value="C:Shu complex"/>
    <property type="evidence" value="ECO:0007669"/>
    <property type="project" value="TreeGrafter"/>
</dbReference>
<dbReference type="InterPro" id="IPR027417">
    <property type="entry name" value="P-loop_NTPase"/>
</dbReference>
<dbReference type="AlphaFoldDB" id="A0AA97KP17"/>
<dbReference type="KEGG" id="emc:129346293"/>
<keyword evidence="2" id="KW-1185">Reference proteome</keyword>
<evidence type="ECO:0000313" key="3">
    <source>
        <dbReference type="RefSeq" id="XP_054859617.1"/>
    </source>
</evidence>
<gene>
    <name evidence="3" type="primary">SWSAP1</name>
</gene>
<dbReference type="CTD" id="126074"/>
<dbReference type="GO" id="GO:0000724">
    <property type="term" value="P:double-strand break repair via homologous recombination"/>
    <property type="evidence" value="ECO:0007669"/>
    <property type="project" value="TreeGrafter"/>
</dbReference>
<dbReference type="PANTHER" id="PTHR28653:SF1">
    <property type="entry name" value="ATPASE SWSAP1"/>
    <property type="match status" value="1"/>
</dbReference>
<feature type="region of interest" description="Disordered" evidence="1">
    <location>
        <begin position="227"/>
        <end position="260"/>
    </location>
</feature>
<reference evidence="3" key="1">
    <citation type="submission" date="2025-08" db="UniProtKB">
        <authorList>
            <consortium name="RefSeq"/>
        </authorList>
    </citation>
    <scope>IDENTIFICATION</scope>
    <source>
        <tissue evidence="3">Blood</tissue>
    </source>
</reference>
<proteinExistence type="predicted"/>
<dbReference type="Gene3D" id="3.40.50.300">
    <property type="entry name" value="P-loop containing nucleotide triphosphate hydrolases"/>
    <property type="match status" value="1"/>
</dbReference>